<comment type="similarity">
    <text evidence="1">Belongs to the serpin family.</text>
</comment>
<accession>A0A8D2IRP2</accession>
<dbReference type="InterPro" id="IPR000215">
    <property type="entry name" value="Serpin_fam"/>
</dbReference>
<dbReference type="GO" id="GO:0004867">
    <property type="term" value="F:serine-type endopeptidase inhibitor activity"/>
    <property type="evidence" value="ECO:0007669"/>
    <property type="project" value="InterPro"/>
</dbReference>
<dbReference type="Proteomes" id="UP000694545">
    <property type="component" value="Unplaced"/>
</dbReference>
<evidence type="ECO:0000259" key="3">
    <source>
        <dbReference type="SMART" id="SM00093"/>
    </source>
</evidence>
<evidence type="ECO:0000313" key="5">
    <source>
        <dbReference type="Proteomes" id="UP000694545"/>
    </source>
</evidence>
<sequence>MGAELGKRQPRHEEGTSPFPASPLYPLRRAWWCGVRRSTLPPHLARAFTAPVSLAGAANETERQILEVLQMQSVPCIQQALHAISQKLSKTALTIAARIFLEKSFAVKKKFLEDSEKFYGAKPATLSGNSKADLATINNWVKEATGGQISTMLSDLPENVMMILLNAVHFRGFWETKFDPLLTAPRTFHLNEEFTVSVETMKAQMHLSWFLMDSLDTAVARFPFKGNTSFVVLAPNYFERNFSRLLLEFYKANSQFHFPKERPTTVMMPKLNLQYHLNLNQALSRLGLGELFSSPNLRPIAEGPLFVSSIQHRAAVELGEDGVEASAATSVVMSRSRSDFDLNRPYVFVIYDDITEMPLFFGIIQNPSPSAPQQRKTKDCVQKDGELPQPCLKDSGKH</sequence>
<feature type="compositionally biased region" description="Basic and acidic residues" evidence="2">
    <location>
        <begin position="376"/>
        <end position="386"/>
    </location>
</feature>
<dbReference type="InterPro" id="IPR023796">
    <property type="entry name" value="Serpin_dom"/>
</dbReference>
<dbReference type="GO" id="GO:0005615">
    <property type="term" value="C:extracellular space"/>
    <property type="evidence" value="ECO:0007669"/>
    <property type="project" value="InterPro"/>
</dbReference>
<evidence type="ECO:0000256" key="2">
    <source>
        <dbReference type="SAM" id="MobiDB-lite"/>
    </source>
</evidence>
<dbReference type="Gene3D" id="2.30.39.10">
    <property type="entry name" value="Alpha-1-antitrypsin, domain 1"/>
    <property type="match status" value="1"/>
</dbReference>
<feature type="domain" description="Serpin" evidence="3">
    <location>
        <begin position="42"/>
        <end position="367"/>
    </location>
</feature>
<dbReference type="PANTHER" id="PTHR11461:SF20">
    <property type="entry name" value="ALPHA-2-ANTIPLASMIN"/>
    <property type="match status" value="1"/>
</dbReference>
<dbReference type="OMA" id="DKHMVDV"/>
<evidence type="ECO:0000256" key="1">
    <source>
        <dbReference type="RuleBase" id="RU000411"/>
    </source>
</evidence>
<dbReference type="AlphaFoldDB" id="A0A8D2IRP2"/>
<protein>
    <submittedName>
        <fullName evidence="4">Serpin family F member 2</fullName>
    </submittedName>
</protein>
<dbReference type="InterPro" id="IPR036186">
    <property type="entry name" value="Serpin_sf"/>
</dbReference>
<dbReference type="SUPFAM" id="SSF56574">
    <property type="entry name" value="Serpins"/>
    <property type="match status" value="1"/>
</dbReference>
<feature type="region of interest" description="Disordered" evidence="2">
    <location>
        <begin position="368"/>
        <end position="398"/>
    </location>
</feature>
<dbReference type="InterPro" id="IPR042178">
    <property type="entry name" value="Serpin_sf_1"/>
</dbReference>
<evidence type="ECO:0000313" key="4">
    <source>
        <dbReference type="Ensembl" id="ENSVKKP00000002565.1"/>
    </source>
</evidence>
<dbReference type="PANTHER" id="PTHR11461">
    <property type="entry name" value="SERINE PROTEASE INHIBITOR, SERPIN"/>
    <property type="match status" value="1"/>
</dbReference>
<dbReference type="SMART" id="SM00093">
    <property type="entry name" value="SERPIN"/>
    <property type="match status" value="1"/>
</dbReference>
<reference evidence="4" key="2">
    <citation type="submission" date="2025-09" db="UniProtKB">
        <authorList>
            <consortium name="Ensembl"/>
        </authorList>
    </citation>
    <scope>IDENTIFICATION</scope>
</reference>
<name>A0A8D2IRP2_VARKO</name>
<dbReference type="Pfam" id="PF00079">
    <property type="entry name" value="Serpin"/>
    <property type="match status" value="1"/>
</dbReference>
<organism evidence="4 5">
    <name type="scientific">Varanus komodoensis</name>
    <name type="common">Komodo dragon</name>
    <dbReference type="NCBI Taxonomy" id="61221"/>
    <lineage>
        <taxon>Eukaryota</taxon>
        <taxon>Metazoa</taxon>
        <taxon>Chordata</taxon>
        <taxon>Craniata</taxon>
        <taxon>Vertebrata</taxon>
        <taxon>Euteleostomi</taxon>
        <taxon>Lepidosauria</taxon>
        <taxon>Squamata</taxon>
        <taxon>Bifurcata</taxon>
        <taxon>Unidentata</taxon>
        <taxon>Episquamata</taxon>
        <taxon>Toxicofera</taxon>
        <taxon>Anguimorpha</taxon>
        <taxon>Paleoanguimorpha</taxon>
        <taxon>Varanoidea</taxon>
        <taxon>Varanidae</taxon>
        <taxon>Varanus</taxon>
    </lineage>
</organism>
<dbReference type="Ensembl" id="ENSVKKT00000002639.1">
    <property type="protein sequence ID" value="ENSVKKP00000002565.1"/>
    <property type="gene ID" value="ENSVKKG00000002038.1"/>
</dbReference>
<reference evidence="4" key="1">
    <citation type="submission" date="2025-08" db="UniProtKB">
        <authorList>
            <consortium name="Ensembl"/>
        </authorList>
    </citation>
    <scope>IDENTIFICATION</scope>
</reference>
<keyword evidence="5" id="KW-1185">Reference proteome</keyword>
<dbReference type="Gene3D" id="3.30.497.10">
    <property type="entry name" value="Antithrombin, subunit I, domain 2"/>
    <property type="match status" value="1"/>
</dbReference>
<dbReference type="InterPro" id="IPR042185">
    <property type="entry name" value="Serpin_sf_2"/>
</dbReference>
<proteinExistence type="inferred from homology"/>